<accession>A0A2V3IJI7</accession>
<dbReference type="AlphaFoldDB" id="A0A2V3IJI7"/>
<dbReference type="Proteomes" id="UP000247409">
    <property type="component" value="Unassembled WGS sequence"/>
</dbReference>
<reference evidence="1 2" key="1">
    <citation type="journal article" date="2018" name="Mol. Biol. Evol.">
        <title>Analysis of the draft genome of the red seaweed Gracilariopsis chorda provides insights into genome size evolution in Rhodophyta.</title>
        <authorList>
            <person name="Lee J."/>
            <person name="Yang E.C."/>
            <person name="Graf L."/>
            <person name="Yang J.H."/>
            <person name="Qiu H."/>
            <person name="Zel Zion U."/>
            <person name="Chan C.X."/>
            <person name="Stephens T.G."/>
            <person name="Weber A.P.M."/>
            <person name="Boo G.H."/>
            <person name="Boo S.M."/>
            <person name="Kim K.M."/>
            <person name="Shin Y."/>
            <person name="Jung M."/>
            <person name="Lee S.J."/>
            <person name="Yim H.S."/>
            <person name="Lee J.H."/>
            <person name="Bhattacharya D."/>
            <person name="Yoon H.S."/>
        </authorList>
    </citation>
    <scope>NUCLEOTIDE SEQUENCE [LARGE SCALE GENOMIC DNA]</scope>
    <source>
        <strain evidence="1 2">SKKU-2015</strain>
        <tissue evidence="1">Whole body</tissue>
    </source>
</reference>
<protein>
    <submittedName>
        <fullName evidence="1">Uncharacterized protein</fullName>
    </submittedName>
</protein>
<evidence type="ECO:0000313" key="2">
    <source>
        <dbReference type="Proteomes" id="UP000247409"/>
    </source>
</evidence>
<name>A0A2V3IJI7_9FLOR</name>
<organism evidence="1 2">
    <name type="scientific">Gracilariopsis chorda</name>
    <dbReference type="NCBI Taxonomy" id="448386"/>
    <lineage>
        <taxon>Eukaryota</taxon>
        <taxon>Rhodophyta</taxon>
        <taxon>Florideophyceae</taxon>
        <taxon>Rhodymeniophycidae</taxon>
        <taxon>Gracilariales</taxon>
        <taxon>Gracilariaceae</taxon>
        <taxon>Gracilariopsis</taxon>
    </lineage>
</organism>
<gene>
    <name evidence="1" type="ORF">BWQ96_08059</name>
</gene>
<evidence type="ECO:0000313" key="1">
    <source>
        <dbReference type="EMBL" id="PXF42231.1"/>
    </source>
</evidence>
<comment type="caution">
    <text evidence="1">The sequence shown here is derived from an EMBL/GenBank/DDBJ whole genome shotgun (WGS) entry which is preliminary data.</text>
</comment>
<dbReference type="EMBL" id="NBIV01000172">
    <property type="protein sequence ID" value="PXF42231.1"/>
    <property type="molecule type" value="Genomic_DNA"/>
</dbReference>
<proteinExistence type="predicted"/>
<sequence length="114" mass="13068">MGCSGTLGGSAELELLKRLYHADAFRMPRFTGESYFEESAIVVGTRERWLELLCDEIVSKPKYSEEYDIEKTKLDAGENEAKLINDKKKVKTLEAKSCQEKLWLKKQNSSKVIF</sequence>
<keyword evidence="2" id="KW-1185">Reference proteome</keyword>